<gene>
    <name evidence="1" type="ORF">J5227_07610</name>
</gene>
<dbReference type="EMBL" id="JAGFPW010000005">
    <property type="protein sequence ID" value="MBO3794174.1"/>
    <property type="molecule type" value="Genomic_DNA"/>
</dbReference>
<sequence>MYNKEEEKQKVLSWLKQSSQQENNFTKKQNFARAISFALGEVDEFEEELKNFLSKVSHLQVYQEMIRDPFTKYTEGSLKDLRYLIEKNYSDEEIQAMSKETYNQLRVAQDKRIDLLRKVAQRYIATPTSDQEN</sequence>
<proteinExistence type="predicted"/>
<dbReference type="RefSeq" id="WP_134981946.1">
    <property type="nucleotide sequence ID" value="NZ_JAGFPW010000005.1"/>
</dbReference>
<dbReference type="AlphaFoldDB" id="A0A8I2B6M8"/>
<protein>
    <submittedName>
        <fullName evidence="1">Uncharacterized protein</fullName>
    </submittedName>
</protein>
<name>A0A8I2B6M8_BACIU</name>
<reference evidence="1" key="1">
    <citation type="submission" date="2021-03" db="EMBL/GenBank/DDBJ databases">
        <title>Isolation of Bacillus subtilis from fermented food sample.</title>
        <authorList>
            <person name="Lakshmanan V."/>
            <person name="Athira K."/>
            <person name="Rajagopal K."/>
        </authorList>
    </citation>
    <scope>NUCLEOTIDE SEQUENCE</scope>
    <source>
        <strain evidence="1">S1</strain>
    </source>
</reference>
<evidence type="ECO:0000313" key="2">
    <source>
        <dbReference type="Proteomes" id="UP000665181"/>
    </source>
</evidence>
<accession>A0A8I2B6M8</accession>
<dbReference type="Proteomes" id="UP000665181">
    <property type="component" value="Unassembled WGS sequence"/>
</dbReference>
<evidence type="ECO:0000313" key="1">
    <source>
        <dbReference type="EMBL" id="MBO3794174.1"/>
    </source>
</evidence>
<comment type="caution">
    <text evidence="1">The sequence shown here is derived from an EMBL/GenBank/DDBJ whole genome shotgun (WGS) entry which is preliminary data.</text>
</comment>
<organism evidence="1 2">
    <name type="scientific">Bacillus subtilis</name>
    <dbReference type="NCBI Taxonomy" id="1423"/>
    <lineage>
        <taxon>Bacteria</taxon>
        <taxon>Bacillati</taxon>
        <taxon>Bacillota</taxon>
        <taxon>Bacilli</taxon>
        <taxon>Bacillales</taxon>
        <taxon>Bacillaceae</taxon>
        <taxon>Bacillus</taxon>
    </lineage>
</organism>